<organism evidence="1 2">
    <name type="scientific">Cuscuta epithymum</name>
    <dbReference type="NCBI Taxonomy" id="186058"/>
    <lineage>
        <taxon>Eukaryota</taxon>
        <taxon>Viridiplantae</taxon>
        <taxon>Streptophyta</taxon>
        <taxon>Embryophyta</taxon>
        <taxon>Tracheophyta</taxon>
        <taxon>Spermatophyta</taxon>
        <taxon>Magnoliopsida</taxon>
        <taxon>eudicotyledons</taxon>
        <taxon>Gunneridae</taxon>
        <taxon>Pentapetalae</taxon>
        <taxon>asterids</taxon>
        <taxon>lamiids</taxon>
        <taxon>Solanales</taxon>
        <taxon>Convolvulaceae</taxon>
        <taxon>Cuscuteae</taxon>
        <taxon>Cuscuta</taxon>
        <taxon>Cuscuta subgen. Cuscuta</taxon>
    </lineage>
</organism>
<dbReference type="AlphaFoldDB" id="A0AAV0G9G2"/>
<keyword evidence="2" id="KW-1185">Reference proteome</keyword>
<accession>A0AAV0G9G2</accession>
<evidence type="ECO:0000313" key="1">
    <source>
        <dbReference type="EMBL" id="CAH9144601.1"/>
    </source>
</evidence>
<comment type="caution">
    <text evidence="1">The sequence shown here is derived from an EMBL/GenBank/DDBJ whole genome shotgun (WGS) entry which is preliminary data.</text>
</comment>
<evidence type="ECO:0000313" key="2">
    <source>
        <dbReference type="Proteomes" id="UP001152523"/>
    </source>
</evidence>
<proteinExistence type="predicted"/>
<reference evidence="1" key="1">
    <citation type="submission" date="2022-07" db="EMBL/GenBank/DDBJ databases">
        <authorList>
            <person name="Macas J."/>
            <person name="Novak P."/>
            <person name="Neumann P."/>
        </authorList>
    </citation>
    <scope>NUCLEOTIDE SEQUENCE</scope>
</reference>
<dbReference type="EMBL" id="CAMAPF010001068">
    <property type="protein sequence ID" value="CAH9144601.1"/>
    <property type="molecule type" value="Genomic_DNA"/>
</dbReference>
<protein>
    <recommendedName>
        <fullName evidence="3">BED-type domain-containing protein</fullName>
    </recommendedName>
</protein>
<dbReference type="Proteomes" id="UP001152523">
    <property type="component" value="Unassembled WGS sequence"/>
</dbReference>
<gene>
    <name evidence="1" type="ORF">CEPIT_LOCUS41564</name>
</gene>
<name>A0AAV0G9G2_9ASTE</name>
<sequence length="66" mass="7389">MESNSSVMQNNFDKWKDPKIGLWWATCKWCKKECCLGRSHGVGMPIKHMKSCDKGKTTTNGGGNPN</sequence>
<evidence type="ECO:0008006" key="3">
    <source>
        <dbReference type="Google" id="ProtNLM"/>
    </source>
</evidence>